<dbReference type="CDD" id="cd00067">
    <property type="entry name" value="GAL4"/>
    <property type="match status" value="1"/>
</dbReference>
<evidence type="ECO:0000256" key="3">
    <source>
        <dbReference type="ARBA" id="ARBA00023163"/>
    </source>
</evidence>
<comment type="caution">
    <text evidence="7">The sequence shown here is derived from an EMBL/GenBank/DDBJ whole genome shotgun (WGS) entry which is preliminary data.</text>
</comment>
<gene>
    <name evidence="7" type="ORF">BJX67DRAFT_386398</name>
</gene>
<keyword evidence="8" id="KW-1185">Reference proteome</keyword>
<dbReference type="InterPro" id="IPR036864">
    <property type="entry name" value="Zn2-C6_fun-type_DNA-bd_sf"/>
</dbReference>
<dbReference type="Pfam" id="PF00172">
    <property type="entry name" value="Zn_clus"/>
    <property type="match status" value="1"/>
</dbReference>
<evidence type="ECO:0000313" key="7">
    <source>
        <dbReference type="EMBL" id="KAL2860710.1"/>
    </source>
</evidence>
<evidence type="ECO:0000256" key="5">
    <source>
        <dbReference type="SAM" id="MobiDB-lite"/>
    </source>
</evidence>
<dbReference type="EMBL" id="JBFXLQ010000088">
    <property type="protein sequence ID" value="KAL2860710.1"/>
    <property type="molecule type" value="Genomic_DNA"/>
</dbReference>
<dbReference type="GeneID" id="98149130"/>
<keyword evidence="2" id="KW-0238">DNA-binding</keyword>
<evidence type="ECO:0000313" key="8">
    <source>
        <dbReference type="Proteomes" id="UP001610432"/>
    </source>
</evidence>
<dbReference type="InterPro" id="IPR001138">
    <property type="entry name" value="Zn2Cys6_DnaBD"/>
</dbReference>
<evidence type="ECO:0000259" key="6">
    <source>
        <dbReference type="Pfam" id="PF00172"/>
    </source>
</evidence>
<dbReference type="CDD" id="cd12148">
    <property type="entry name" value="fungal_TF_MHR"/>
    <property type="match status" value="1"/>
</dbReference>
<organism evidence="7 8">
    <name type="scientific">Aspergillus lucknowensis</name>
    <dbReference type="NCBI Taxonomy" id="176173"/>
    <lineage>
        <taxon>Eukaryota</taxon>
        <taxon>Fungi</taxon>
        <taxon>Dikarya</taxon>
        <taxon>Ascomycota</taxon>
        <taxon>Pezizomycotina</taxon>
        <taxon>Eurotiomycetes</taxon>
        <taxon>Eurotiomycetidae</taxon>
        <taxon>Eurotiales</taxon>
        <taxon>Aspergillaceae</taxon>
        <taxon>Aspergillus</taxon>
        <taxon>Aspergillus subgen. Nidulantes</taxon>
    </lineage>
</organism>
<dbReference type="RefSeq" id="XP_070880604.1">
    <property type="nucleotide sequence ID" value="XM_071034058.1"/>
</dbReference>
<dbReference type="Proteomes" id="UP001610432">
    <property type="component" value="Unassembled WGS sequence"/>
</dbReference>
<reference evidence="7 8" key="1">
    <citation type="submission" date="2024-07" db="EMBL/GenBank/DDBJ databases">
        <title>Section-level genome sequencing and comparative genomics of Aspergillus sections Usti and Cavernicolus.</title>
        <authorList>
            <consortium name="Lawrence Berkeley National Laboratory"/>
            <person name="Nybo J.L."/>
            <person name="Vesth T.C."/>
            <person name="Theobald S."/>
            <person name="Frisvad J.C."/>
            <person name="Larsen T.O."/>
            <person name="Kjaerboelling I."/>
            <person name="Rothschild-Mancinelli K."/>
            <person name="Lyhne E.K."/>
            <person name="Kogle M.E."/>
            <person name="Barry K."/>
            <person name="Clum A."/>
            <person name="Na H."/>
            <person name="Ledsgaard L."/>
            <person name="Lin J."/>
            <person name="Lipzen A."/>
            <person name="Kuo A."/>
            <person name="Riley R."/>
            <person name="Mondo S."/>
            <person name="Labutti K."/>
            <person name="Haridas S."/>
            <person name="Pangalinan J."/>
            <person name="Salamov A.A."/>
            <person name="Simmons B.A."/>
            <person name="Magnuson J.K."/>
            <person name="Chen J."/>
            <person name="Drula E."/>
            <person name="Henrissat B."/>
            <person name="Wiebenga A."/>
            <person name="Lubbers R.J."/>
            <person name="Gomes A.C."/>
            <person name="Macurrencykelacurrency M.R."/>
            <person name="Stajich J."/>
            <person name="Grigoriev I.V."/>
            <person name="Mortensen U.H."/>
            <person name="De Vries R.P."/>
            <person name="Baker S.E."/>
            <person name="Andersen M.R."/>
        </authorList>
    </citation>
    <scope>NUCLEOTIDE SEQUENCE [LARGE SCALE GENOMIC DNA]</scope>
    <source>
        <strain evidence="7 8">CBS 449.75</strain>
    </source>
</reference>
<accession>A0ABR4L855</accession>
<evidence type="ECO:0000256" key="4">
    <source>
        <dbReference type="ARBA" id="ARBA00023242"/>
    </source>
</evidence>
<evidence type="ECO:0000256" key="1">
    <source>
        <dbReference type="ARBA" id="ARBA00023015"/>
    </source>
</evidence>
<keyword evidence="4" id="KW-0539">Nucleus</keyword>
<sequence>MPLMGIALQQRDPESVSPAPRILVGGRWRPVSYVTKCDNRRPACGTCSSLEFQCVYQDTSTDFSSFDPASLAILDRVNYAIRLIEQHPVDPPASDSPRTRHPQQLLEKNAGADLALTTSPKETTLNAEYTFQLEAQQLQANCASSRVLRWPSLRDICDPREVDRLFFNRAEARESVDRLATSTSRGIREEDVPSLIENFLENVHTKNPILDPHELRGLCRRIGEDGFQWDGPSCLILIACALGTISRRFSPEAPGLQDASRLDTHDRATSESYYTAARKRIGLLDPSIIAIQCSFLIGVYEMYSIRPLRAWHSFNRACTYFLTYLHSSSLGQPVEQSSETVKSRLYWSCLKSDCEMREEIALPPTELAKVEYSDAFPSPPGSCLKSDGQSHAEPLMALDPISERSWYYYLSEIAGRRIVNRVTAALHPLNPEEWTSTSVHHLQRIAGELDAQIVQWLENLPPSFRPGDDGPPDGLSYFLHTRYLILREQIWRPFLYLAAHSSPEDPNLPIYTQNACICLDFIVKYVQNCFIKHRHHGSWFAARNLFTKGLLLLVAAKSRNITMPSNWMAIVDTCIAGLMYWEDEAPDLHAARLTLQHIYQSVNQALSSFGGAVG</sequence>
<keyword evidence="3" id="KW-0804">Transcription</keyword>
<feature type="region of interest" description="Disordered" evidence="5">
    <location>
        <begin position="88"/>
        <end position="113"/>
    </location>
</feature>
<name>A0ABR4L855_9EURO</name>
<proteinExistence type="predicted"/>
<keyword evidence="1" id="KW-0805">Transcription regulation</keyword>
<dbReference type="Gene3D" id="4.10.240.10">
    <property type="entry name" value="Zn(2)-C6 fungal-type DNA-binding domain"/>
    <property type="match status" value="1"/>
</dbReference>
<dbReference type="PANTHER" id="PTHR47785:SF5">
    <property type="entry name" value="ZN(II)2CYS6 TRANSCRIPTION FACTOR (EUROFUNG)"/>
    <property type="match status" value="1"/>
</dbReference>
<evidence type="ECO:0000256" key="2">
    <source>
        <dbReference type="ARBA" id="ARBA00023125"/>
    </source>
</evidence>
<protein>
    <recommendedName>
        <fullName evidence="6">Zn(2)-C6 fungal-type domain-containing protein</fullName>
    </recommendedName>
</protein>
<dbReference type="PANTHER" id="PTHR47785">
    <property type="entry name" value="ZN(II)2CYS6 TRANSCRIPTION FACTOR (EUROFUNG)-RELATED-RELATED"/>
    <property type="match status" value="1"/>
</dbReference>
<dbReference type="InterPro" id="IPR053181">
    <property type="entry name" value="EcdB-like_regulator"/>
</dbReference>
<feature type="domain" description="Zn(2)-C6 fungal-type" evidence="6">
    <location>
        <begin position="35"/>
        <end position="60"/>
    </location>
</feature>